<gene>
    <name evidence="2" type="ORF">N4261_12350</name>
</gene>
<reference evidence="2" key="1">
    <citation type="submission" date="2022-10" db="EMBL/GenBank/DDBJ databases">
        <title>Characterization and whole genome sequencing of a new Roseateles species, isolated from fresh water.</title>
        <authorList>
            <person name="Guliayeva D.Y."/>
            <person name="Akhremchuk A.E."/>
            <person name="Sikolenko M.A."/>
            <person name="Valentovich L.N."/>
            <person name="Sidarenka A.V."/>
        </authorList>
    </citation>
    <scope>NUCLEOTIDE SEQUENCE</scope>
    <source>
        <strain evidence="2">BIM B-1768</strain>
    </source>
</reference>
<evidence type="ECO:0000313" key="3">
    <source>
        <dbReference type="Proteomes" id="UP001064933"/>
    </source>
</evidence>
<dbReference type="EMBL" id="CP104562">
    <property type="protein sequence ID" value="UXH80612.1"/>
    <property type="molecule type" value="Genomic_DNA"/>
</dbReference>
<accession>A0ABY6B702</accession>
<keyword evidence="3" id="KW-1185">Reference proteome</keyword>
<proteinExistence type="predicted"/>
<evidence type="ECO:0000313" key="2">
    <source>
        <dbReference type="EMBL" id="UXH80612.1"/>
    </source>
</evidence>
<organism evidence="2 3">
    <name type="scientific">Roseateles amylovorans</name>
    <dbReference type="NCBI Taxonomy" id="2978473"/>
    <lineage>
        <taxon>Bacteria</taxon>
        <taxon>Pseudomonadati</taxon>
        <taxon>Pseudomonadota</taxon>
        <taxon>Betaproteobacteria</taxon>
        <taxon>Burkholderiales</taxon>
        <taxon>Sphaerotilaceae</taxon>
        <taxon>Roseateles</taxon>
    </lineage>
</organism>
<evidence type="ECO:0000256" key="1">
    <source>
        <dbReference type="SAM" id="SignalP"/>
    </source>
</evidence>
<dbReference type="RefSeq" id="WP_261760429.1">
    <property type="nucleotide sequence ID" value="NZ_CP104562.2"/>
</dbReference>
<name>A0ABY6B702_9BURK</name>
<keyword evidence="1" id="KW-0732">Signal</keyword>
<sequence>MRAPSPRPVAALAVASLVSAVALAAGLAPSAAMADAAPAKASAKAGTKASAWRTLTPTSCKPLSAEEGKHMPDAWGPYLGAARRCDLTPAGGPAQVSLISVFVEDFYRGKPDNAPWENFPKPMLVDRDFRCLGGLRELYPYDQPRELQLRHGLWKAGVPQEIRVQVSNPAVGGDYALPVLRWDAQQHLYQASGPKTDEDPTCPTP</sequence>
<protein>
    <submittedName>
        <fullName evidence="2">Uncharacterized protein</fullName>
    </submittedName>
</protein>
<feature type="chain" id="PRO_5046919227" evidence="1">
    <location>
        <begin position="25"/>
        <end position="205"/>
    </location>
</feature>
<feature type="signal peptide" evidence="1">
    <location>
        <begin position="1"/>
        <end position="24"/>
    </location>
</feature>
<dbReference type="Proteomes" id="UP001064933">
    <property type="component" value="Chromosome"/>
</dbReference>